<sequence length="146" mass="15741">MTGYPTRAGEDGHALVGSIPSPTARPPGMDARSHRLDEHALVTVTGEVDNDTAPDLQRAILAVLDDSRSRACVVDLTRVDFLNSAGLAALVTAHNHAEGLRESLRIVVDSNSPVIRPIEVTGLDVVLRLYHTIDEALDAANRRPRH</sequence>
<organism evidence="5 6">
    <name type="scientific">Amycolatopsis roodepoortensis</name>
    <dbReference type="NCBI Taxonomy" id="700274"/>
    <lineage>
        <taxon>Bacteria</taxon>
        <taxon>Bacillati</taxon>
        <taxon>Actinomycetota</taxon>
        <taxon>Actinomycetes</taxon>
        <taxon>Pseudonocardiales</taxon>
        <taxon>Pseudonocardiaceae</taxon>
        <taxon>Amycolatopsis</taxon>
    </lineage>
</organism>
<dbReference type="InterPro" id="IPR036513">
    <property type="entry name" value="STAS_dom_sf"/>
</dbReference>
<comment type="caution">
    <text evidence="5">The sequence shown here is derived from an EMBL/GenBank/DDBJ whole genome shotgun (WGS) entry which is preliminary data.</text>
</comment>
<dbReference type="Gene3D" id="3.30.750.24">
    <property type="entry name" value="STAS domain"/>
    <property type="match status" value="1"/>
</dbReference>
<evidence type="ECO:0000256" key="1">
    <source>
        <dbReference type="ARBA" id="ARBA00009013"/>
    </source>
</evidence>
<accession>A0ABR9LG83</accession>
<protein>
    <recommendedName>
        <fullName evidence="2">Anti-sigma factor antagonist</fullName>
    </recommendedName>
</protein>
<dbReference type="InterPro" id="IPR002645">
    <property type="entry name" value="STAS_dom"/>
</dbReference>
<dbReference type="EMBL" id="JADBEJ010000005">
    <property type="protein sequence ID" value="MBE1579708.1"/>
    <property type="molecule type" value="Genomic_DNA"/>
</dbReference>
<evidence type="ECO:0000313" key="5">
    <source>
        <dbReference type="EMBL" id="MBE1579708.1"/>
    </source>
</evidence>
<dbReference type="PROSITE" id="PS50801">
    <property type="entry name" value="STAS"/>
    <property type="match status" value="1"/>
</dbReference>
<comment type="similarity">
    <text evidence="1 2">Belongs to the anti-sigma-factor antagonist family.</text>
</comment>
<name>A0ABR9LG83_9PSEU</name>
<proteinExistence type="inferred from homology"/>
<dbReference type="NCBIfam" id="TIGR00377">
    <property type="entry name" value="ant_ant_sig"/>
    <property type="match status" value="1"/>
</dbReference>
<evidence type="ECO:0000256" key="2">
    <source>
        <dbReference type="RuleBase" id="RU003749"/>
    </source>
</evidence>
<dbReference type="Pfam" id="PF01740">
    <property type="entry name" value="STAS"/>
    <property type="match status" value="1"/>
</dbReference>
<dbReference type="RefSeq" id="WP_192746202.1">
    <property type="nucleotide sequence ID" value="NZ_JADBEJ010000005.1"/>
</dbReference>
<feature type="domain" description="STAS" evidence="4">
    <location>
        <begin position="29"/>
        <end position="140"/>
    </location>
</feature>
<reference evidence="5 6" key="1">
    <citation type="submission" date="2020-10" db="EMBL/GenBank/DDBJ databases">
        <title>Sequencing the genomes of 1000 actinobacteria strains.</title>
        <authorList>
            <person name="Klenk H.-P."/>
        </authorList>
    </citation>
    <scope>NUCLEOTIDE SEQUENCE [LARGE SCALE GENOMIC DNA]</scope>
    <source>
        <strain evidence="5 6">DSM 46661</strain>
    </source>
</reference>
<dbReference type="Proteomes" id="UP000656548">
    <property type="component" value="Unassembled WGS sequence"/>
</dbReference>
<dbReference type="CDD" id="cd07043">
    <property type="entry name" value="STAS_anti-anti-sigma_factors"/>
    <property type="match status" value="1"/>
</dbReference>
<evidence type="ECO:0000313" key="6">
    <source>
        <dbReference type="Proteomes" id="UP000656548"/>
    </source>
</evidence>
<dbReference type="PANTHER" id="PTHR33495">
    <property type="entry name" value="ANTI-SIGMA FACTOR ANTAGONIST TM_1081-RELATED-RELATED"/>
    <property type="match status" value="1"/>
</dbReference>
<dbReference type="InterPro" id="IPR003658">
    <property type="entry name" value="Anti-sigma_ant"/>
</dbReference>
<dbReference type="PANTHER" id="PTHR33495:SF2">
    <property type="entry name" value="ANTI-SIGMA FACTOR ANTAGONIST TM_1081-RELATED"/>
    <property type="match status" value="1"/>
</dbReference>
<dbReference type="SUPFAM" id="SSF52091">
    <property type="entry name" value="SpoIIaa-like"/>
    <property type="match status" value="1"/>
</dbReference>
<gene>
    <name evidence="5" type="ORF">H4W30_006768</name>
</gene>
<feature type="region of interest" description="Disordered" evidence="3">
    <location>
        <begin position="1"/>
        <end position="32"/>
    </location>
</feature>
<evidence type="ECO:0000259" key="4">
    <source>
        <dbReference type="PROSITE" id="PS50801"/>
    </source>
</evidence>
<keyword evidence="6" id="KW-1185">Reference proteome</keyword>
<evidence type="ECO:0000256" key="3">
    <source>
        <dbReference type="SAM" id="MobiDB-lite"/>
    </source>
</evidence>